<evidence type="ECO:0000256" key="2">
    <source>
        <dbReference type="SAM" id="SignalP"/>
    </source>
</evidence>
<proteinExistence type="predicted"/>
<reference evidence="3" key="1">
    <citation type="journal article" date="2022" name="Microorganisms">
        <title>Two New Species of Filamentous Sulfur Bacteria of the Genus Thiothrix, Thiothrix winogradskyi sp. nov. and 'Candidatus Thiothrix sulfatifontis' sp. nov.</title>
        <authorList>
            <person name="Ravin N.V."/>
            <person name="Rossetti S."/>
            <person name="Beletsky A.V."/>
            <person name="Kadnikov V.V."/>
            <person name="Rudenko T.S."/>
            <person name="Smolyakov D.D."/>
            <person name="Moskvitina M.I."/>
            <person name="Gureeva M.V."/>
            <person name="Mardanov A.V."/>
            <person name="Grabovich M.Y."/>
        </authorList>
    </citation>
    <scope>NUCLEOTIDE SEQUENCE</scope>
    <source>
        <strain evidence="3">CT3</strain>
    </source>
</reference>
<accession>A0ABY3T2A0</accession>
<organism evidence="3 4">
    <name type="scientific">Thiothrix winogradskyi</name>
    <dbReference type="NCBI Taxonomy" id="96472"/>
    <lineage>
        <taxon>Bacteria</taxon>
        <taxon>Pseudomonadati</taxon>
        <taxon>Pseudomonadota</taxon>
        <taxon>Gammaproteobacteria</taxon>
        <taxon>Thiotrichales</taxon>
        <taxon>Thiotrichaceae</taxon>
        <taxon>Thiothrix</taxon>
    </lineage>
</organism>
<name>A0ABY3T2A0_9GAMM</name>
<sequence length="73" mass="8034">MQSCRVPMTFLLALLSGVTVAHDGIMHHPETHSELAHFAAHLWMAVPVAVGAALLVWGVKRYLAKRTDSSKRD</sequence>
<evidence type="ECO:0000256" key="1">
    <source>
        <dbReference type="SAM" id="Phobius"/>
    </source>
</evidence>
<protein>
    <submittedName>
        <fullName evidence="3">Uncharacterized protein</fullName>
    </submittedName>
</protein>
<evidence type="ECO:0000313" key="4">
    <source>
        <dbReference type="Proteomes" id="UP001054801"/>
    </source>
</evidence>
<keyword evidence="2" id="KW-0732">Signal</keyword>
<dbReference type="EMBL" id="CP091244">
    <property type="protein sequence ID" value="UJS24915.1"/>
    <property type="molecule type" value="Genomic_DNA"/>
</dbReference>
<dbReference type="RefSeq" id="WP_236499631.1">
    <property type="nucleotide sequence ID" value="NZ_CP091244.1"/>
</dbReference>
<feature type="transmembrane region" description="Helical" evidence="1">
    <location>
        <begin position="37"/>
        <end position="59"/>
    </location>
</feature>
<evidence type="ECO:0000313" key="3">
    <source>
        <dbReference type="EMBL" id="UJS24915.1"/>
    </source>
</evidence>
<keyword evidence="4" id="KW-1185">Reference proteome</keyword>
<feature type="signal peptide" evidence="2">
    <location>
        <begin position="1"/>
        <end position="21"/>
    </location>
</feature>
<keyword evidence="1" id="KW-0812">Transmembrane</keyword>
<feature type="chain" id="PRO_5046132109" evidence="2">
    <location>
        <begin position="22"/>
        <end position="73"/>
    </location>
</feature>
<dbReference type="Proteomes" id="UP001054801">
    <property type="component" value="Chromosome"/>
</dbReference>
<keyword evidence="1" id="KW-0472">Membrane</keyword>
<keyword evidence="1" id="KW-1133">Transmembrane helix</keyword>
<gene>
    <name evidence="3" type="ORF">L2Y54_02455</name>
</gene>